<reference evidence="8 9" key="1">
    <citation type="journal article" date="2013" name="Nat. Genet.">
        <title>The high-quality draft genome of peach (Prunus persica) identifies unique patterns of genetic diversity, domestication and genome evolution.</title>
        <authorList>
            <consortium name="International Peach Genome Initiative"/>
            <person name="Verde I."/>
            <person name="Abbott A.G."/>
            <person name="Scalabrin S."/>
            <person name="Jung S."/>
            <person name="Shu S."/>
            <person name="Marroni F."/>
            <person name="Zhebentyayeva T."/>
            <person name="Dettori M.T."/>
            <person name="Grimwood J."/>
            <person name="Cattonaro F."/>
            <person name="Zuccolo A."/>
            <person name="Rossini L."/>
            <person name="Jenkins J."/>
            <person name="Vendramin E."/>
            <person name="Meisel L.A."/>
            <person name="Decroocq V."/>
            <person name="Sosinski B."/>
            <person name="Prochnik S."/>
            <person name="Mitros T."/>
            <person name="Policriti A."/>
            <person name="Cipriani G."/>
            <person name="Dondini L."/>
            <person name="Ficklin S."/>
            <person name="Goodstein D.M."/>
            <person name="Xuan P."/>
            <person name="Del Fabbro C."/>
            <person name="Aramini V."/>
            <person name="Copetti D."/>
            <person name="Gonzalez S."/>
            <person name="Horner D.S."/>
            <person name="Falchi R."/>
            <person name="Lucas S."/>
            <person name="Mica E."/>
            <person name="Maldonado J."/>
            <person name="Lazzari B."/>
            <person name="Bielenberg D."/>
            <person name="Pirona R."/>
            <person name="Miculan M."/>
            <person name="Barakat A."/>
            <person name="Testolin R."/>
            <person name="Stella A."/>
            <person name="Tartarini S."/>
            <person name="Tonutti P."/>
            <person name="Arus P."/>
            <person name="Orellana A."/>
            <person name="Wells C."/>
            <person name="Main D."/>
            <person name="Vizzotto G."/>
            <person name="Silva H."/>
            <person name="Salamini F."/>
            <person name="Schmutz J."/>
            <person name="Morgante M."/>
            <person name="Rokhsar D.S."/>
        </authorList>
    </citation>
    <scope>NUCLEOTIDE SEQUENCE [LARGE SCALE GENOMIC DNA]</scope>
    <source>
        <strain evidence="9">cv. Nemared</strain>
    </source>
</reference>
<dbReference type="SUPFAM" id="SSF54171">
    <property type="entry name" value="DNA-binding domain"/>
    <property type="match status" value="1"/>
</dbReference>
<evidence type="ECO:0000256" key="4">
    <source>
        <dbReference type="ARBA" id="ARBA00023163"/>
    </source>
</evidence>
<keyword evidence="4" id="KW-0804">Transcription</keyword>
<evidence type="ECO:0000256" key="3">
    <source>
        <dbReference type="ARBA" id="ARBA00023125"/>
    </source>
</evidence>
<feature type="compositionally biased region" description="Polar residues" evidence="6">
    <location>
        <begin position="163"/>
        <end position="174"/>
    </location>
</feature>
<dbReference type="EMBL" id="CM007656">
    <property type="protein sequence ID" value="ONI00228.1"/>
    <property type="molecule type" value="Genomic_DNA"/>
</dbReference>
<dbReference type="Pfam" id="PF01429">
    <property type="entry name" value="MBD"/>
    <property type="match status" value="1"/>
</dbReference>
<sequence length="244" mass="26708">MSVRESSGQNLNPTRSTPDRRPNYPDYRAGTLNSDIPPDPLLRPGSFIDATTRTSNGQNVKEAQKPRRAPEQSKCAEPATSGSGMENPDGGAGRVKRKGFVEPLENWLPQGWSVEERVRASGATAGSTDRYYVDPVSGRRFRSKVEVLYFLETGTIKRKKTTENASGDKTSVEGSGSHKQKKSSTKPKSSALNFDFVNVPENVVWVLTDSSAGSWTPFIGNKEVPESTTQEWAAAFTSATSRKY</sequence>
<keyword evidence="3" id="KW-0238">DNA-binding</keyword>
<dbReference type="SMR" id="A0A251NLR4"/>
<dbReference type="InterPro" id="IPR016177">
    <property type="entry name" value="DNA-bd_dom_sf"/>
</dbReference>
<keyword evidence="9" id="KW-1185">Reference proteome</keyword>
<gene>
    <name evidence="8" type="ORF">PRUPE_6G076700</name>
</gene>
<evidence type="ECO:0000256" key="2">
    <source>
        <dbReference type="ARBA" id="ARBA00023015"/>
    </source>
</evidence>
<evidence type="ECO:0000313" key="9">
    <source>
        <dbReference type="Proteomes" id="UP000006882"/>
    </source>
</evidence>
<dbReference type="PANTHER" id="PTHR12396">
    <property type="entry name" value="METHYL-CPG BINDING PROTEIN, MBD"/>
    <property type="match status" value="1"/>
</dbReference>
<dbReference type="Gene3D" id="3.30.890.10">
    <property type="entry name" value="Methyl-cpg-binding Protein 2, Chain A"/>
    <property type="match status" value="1"/>
</dbReference>
<name>A0A251NLR4_PRUPE</name>
<proteinExistence type="predicted"/>
<evidence type="ECO:0000259" key="7">
    <source>
        <dbReference type="PROSITE" id="PS50982"/>
    </source>
</evidence>
<evidence type="ECO:0000313" key="8">
    <source>
        <dbReference type="EMBL" id="ONI00228.1"/>
    </source>
</evidence>
<evidence type="ECO:0000256" key="1">
    <source>
        <dbReference type="ARBA" id="ARBA00004123"/>
    </source>
</evidence>
<keyword evidence="5" id="KW-0539">Nucleus</keyword>
<comment type="subcellular location">
    <subcellularLocation>
        <location evidence="1">Nucleus</location>
    </subcellularLocation>
</comment>
<dbReference type="Proteomes" id="UP000006882">
    <property type="component" value="Chromosome G6"/>
</dbReference>
<organism evidence="8 9">
    <name type="scientific">Prunus persica</name>
    <name type="common">Peach</name>
    <name type="synonym">Amygdalus persica</name>
    <dbReference type="NCBI Taxonomy" id="3760"/>
    <lineage>
        <taxon>Eukaryota</taxon>
        <taxon>Viridiplantae</taxon>
        <taxon>Streptophyta</taxon>
        <taxon>Embryophyta</taxon>
        <taxon>Tracheophyta</taxon>
        <taxon>Spermatophyta</taxon>
        <taxon>Magnoliopsida</taxon>
        <taxon>eudicotyledons</taxon>
        <taxon>Gunneridae</taxon>
        <taxon>Pentapetalae</taxon>
        <taxon>rosids</taxon>
        <taxon>fabids</taxon>
        <taxon>Rosales</taxon>
        <taxon>Rosaceae</taxon>
        <taxon>Amygdaloideae</taxon>
        <taxon>Amygdaleae</taxon>
        <taxon>Prunus</taxon>
    </lineage>
</organism>
<dbReference type="Gramene" id="ONI00228">
    <property type="protein sequence ID" value="ONI00228"/>
    <property type="gene ID" value="PRUPE_6G076700"/>
</dbReference>
<dbReference type="OrthoDB" id="10072024at2759"/>
<feature type="compositionally biased region" description="Polar residues" evidence="6">
    <location>
        <begin position="49"/>
        <end position="61"/>
    </location>
</feature>
<dbReference type="GO" id="GO:0003677">
    <property type="term" value="F:DNA binding"/>
    <property type="evidence" value="ECO:0007669"/>
    <property type="project" value="UniProtKB-KW"/>
</dbReference>
<feature type="region of interest" description="Disordered" evidence="6">
    <location>
        <begin position="1"/>
        <end position="97"/>
    </location>
</feature>
<dbReference type="PANTHER" id="PTHR12396:SF46">
    <property type="entry name" value="METHYL-CPG-BINDING DOMAIN-CONTAINING PROTEIN 6"/>
    <property type="match status" value="1"/>
</dbReference>
<feature type="compositionally biased region" description="Polar residues" evidence="6">
    <location>
        <begin position="1"/>
        <end position="16"/>
    </location>
</feature>
<dbReference type="AlphaFoldDB" id="A0A251NLR4"/>
<evidence type="ECO:0000256" key="6">
    <source>
        <dbReference type="SAM" id="MobiDB-lite"/>
    </source>
</evidence>
<feature type="region of interest" description="Disordered" evidence="6">
    <location>
        <begin position="160"/>
        <end position="188"/>
    </location>
</feature>
<feature type="compositionally biased region" description="Basic and acidic residues" evidence="6">
    <location>
        <begin position="62"/>
        <end position="71"/>
    </location>
</feature>
<keyword evidence="2" id="KW-0805">Transcription regulation</keyword>
<feature type="domain" description="MBD" evidence="7">
    <location>
        <begin position="98"/>
        <end position="172"/>
    </location>
</feature>
<evidence type="ECO:0000256" key="5">
    <source>
        <dbReference type="ARBA" id="ARBA00023242"/>
    </source>
</evidence>
<dbReference type="PROSITE" id="PS50982">
    <property type="entry name" value="MBD"/>
    <property type="match status" value="1"/>
</dbReference>
<dbReference type="InterPro" id="IPR001739">
    <property type="entry name" value="Methyl_CpG_DNA-bd"/>
</dbReference>
<protein>
    <recommendedName>
        <fullName evidence="7">MBD domain-containing protein</fullName>
    </recommendedName>
</protein>
<dbReference type="STRING" id="3760.A0A251NLR4"/>
<accession>A0A251NLR4</accession>
<dbReference type="GO" id="GO:0005634">
    <property type="term" value="C:nucleus"/>
    <property type="evidence" value="ECO:0007669"/>
    <property type="project" value="UniProtKB-SubCell"/>
</dbReference>